<name>A0A0C3KBX4_9AGAM</name>
<dbReference type="InterPro" id="IPR016158">
    <property type="entry name" value="Cullin_homology"/>
</dbReference>
<comment type="similarity">
    <text evidence="3 4">Belongs to the cullin family.</text>
</comment>
<dbReference type="InterPro" id="IPR001373">
    <property type="entry name" value="Cullin_N"/>
</dbReference>
<protein>
    <recommendedName>
        <fullName evidence="5">Cullin family profile domain-containing protein</fullName>
    </recommendedName>
</protein>
<accession>A0A0C3KBX4</accession>
<sequence length="216" mass="25336">MILFKYIEDKDVFQRFYTTKLSKRLIHVVSASDEAEASMIAKLKEACGFEYTNKLQRMFMDVSVSKSLTENFEEKMAQTHDESELDVTFRVMVLGINFWPLTAPTDKFVIPKDILPTYERFTRYYGQIHQGRKLTWLWNYSKNELRTNYLKEKYILTCSSYQMAVLVQYNDHDTLSLDELLEATGISKEILVQVLGVLVKARILINEEPDQYDLNP</sequence>
<gene>
    <name evidence="6" type="ORF">M407DRAFT_153467</name>
</gene>
<keyword evidence="7" id="KW-1185">Reference proteome</keyword>
<feature type="non-terminal residue" evidence="6">
    <location>
        <position position="1"/>
    </location>
</feature>
<dbReference type="InterPro" id="IPR036388">
    <property type="entry name" value="WH-like_DNA-bd_sf"/>
</dbReference>
<dbReference type="HOGENOM" id="CLU_1280460_0_0_1"/>
<feature type="domain" description="Cullin family profile" evidence="5">
    <location>
        <begin position="1"/>
        <end position="199"/>
    </location>
</feature>
<dbReference type="Pfam" id="PF26557">
    <property type="entry name" value="Cullin_AB"/>
    <property type="match status" value="1"/>
</dbReference>
<dbReference type="Gene3D" id="1.10.10.10">
    <property type="entry name" value="Winged helix-like DNA-binding domain superfamily/Winged helix DNA-binding domain"/>
    <property type="match status" value="1"/>
</dbReference>
<evidence type="ECO:0000313" key="7">
    <source>
        <dbReference type="Proteomes" id="UP000054248"/>
    </source>
</evidence>
<organism evidence="6 7">
    <name type="scientific">Tulasnella calospora MUT 4182</name>
    <dbReference type="NCBI Taxonomy" id="1051891"/>
    <lineage>
        <taxon>Eukaryota</taxon>
        <taxon>Fungi</taxon>
        <taxon>Dikarya</taxon>
        <taxon>Basidiomycota</taxon>
        <taxon>Agaricomycotina</taxon>
        <taxon>Agaricomycetes</taxon>
        <taxon>Cantharellales</taxon>
        <taxon>Tulasnellaceae</taxon>
        <taxon>Tulasnella</taxon>
    </lineage>
</organism>
<dbReference type="InterPro" id="IPR045093">
    <property type="entry name" value="Cullin"/>
</dbReference>
<feature type="non-terminal residue" evidence="6">
    <location>
        <position position="216"/>
    </location>
</feature>
<dbReference type="InterPro" id="IPR036317">
    <property type="entry name" value="Cullin_homology_sf"/>
</dbReference>
<proteinExistence type="inferred from homology"/>
<dbReference type="STRING" id="1051891.A0A0C3KBX4"/>
<reference evidence="7" key="2">
    <citation type="submission" date="2015-01" db="EMBL/GenBank/DDBJ databases">
        <title>Evolutionary Origins and Diversification of the Mycorrhizal Mutualists.</title>
        <authorList>
            <consortium name="DOE Joint Genome Institute"/>
            <consortium name="Mycorrhizal Genomics Consortium"/>
            <person name="Kohler A."/>
            <person name="Kuo A."/>
            <person name="Nagy L.G."/>
            <person name="Floudas D."/>
            <person name="Copeland A."/>
            <person name="Barry K.W."/>
            <person name="Cichocki N."/>
            <person name="Veneault-Fourrey C."/>
            <person name="LaButti K."/>
            <person name="Lindquist E.A."/>
            <person name="Lipzen A."/>
            <person name="Lundell T."/>
            <person name="Morin E."/>
            <person name="Murat C."/>
            <person name="Riley R."/>
            <person name="Ohm R."/>
            <person name="Sun H."/>
            <person name="Tunlid A."/>
            <person name="Henrissat B."/>
            <person name="Grigoriev I.V."/>
            <person name="Hibbett D.S."/>
            <person name="Martin F."/>
        </authorList>
    </citation>
    <scope>NUCLEOTIDE SEQUENCE [LARGE SCALE GENOMIC DNA]</scope>
    <source>
        <strain evidence="7">MUT 4182</strain>
    </source>
</reference>
<dbReference type="SUPFAM" id="SSF75632">
    <property type="entry name" value="Cullin homology domain"/>
    <property type="match status" value="1"/>
</dbReference>
<evidence type="ECO:0000256" key="4">
    <source>
        <dbReference type="RuleBase" id="RU003829"/>
    </source>
</evidence>
<dbReference type="GO" id="GO:0006511">
    <property type="term" value="P:ubiquitin-dependent protein catabolic process"/>
    <property type="evidence" value="ECO:0007669"/>
    <property type="project" value="InterPro"/>
</dbReference>
<dbReference type="InterPro" id="IPR059120">
    <property type="entry name" value="Cullin-like_AB"/>
</dbReference>
<dbReference type="PROSITE" id="PS50069">
    <property type="entry name" value="CULLIN_2"/>
    <property type="match status" value="1"/>
</dbReference>
<dbReference type="FunFam" id="1.10.10.10:FF:000161">
    <property type="entry name" value="Cullin 1"/>
    <property type="match status" value="1"/>
</dbReference>
<evidence type="ECO:0000256" key="3">
    <source>
        <dbReference type="PROSITE-ProRule" id="PRU00330"/>
    </source>
</evidence>
<dbReference type="GO" id="GO:0031461">
    <property type="term" value="C:cullin-RING ubiquitin ligase complex"/>
    <property type="evidence" value="ECO:0007669"/>
    <property type="project" value="UniProtKB-ARBA"/>
</dbReference>
<dbReference type="AlphaFoldDB" id="A0A0C3KBX4"/>
<dbReference type="GO" id="GO:0031625">
    <property type="term" value="F:ubiquitin protein ligase binding"/>
    <property type="evidence" value="ECO:0007669"/>
    <property type="project" value="InterPro"/>
</dbReference>
<dbReference type="Gene3D" id="4.10.1030.10">
    <property type="entry name" value="Ring Box Chain A, domain 5"/>
    <property type="match status" value="1"/>
</dbReference>
<dbReference type="OrthoDB" id="27073at2759"/>
<dbReference type="SMART" id="SM00182">
    <property type="entry name" value="CULLIN"/>
    <property type="match status" value="1"/>
</dbReference>
<dbReference type="Pfam" id="PF00888">
    <property type="entry name" value="Cullin"/>
    <property type="match status" value="1"/>
</dbReference>
<evidence type="ECO:0000313" key="6">
    <source>
        <dbReference type="EMBL" id="KIO18943.1"/>
    </source>
</evidence>
<dbReference type="EMBL" id="KN823249">
    <property type="protein sequence ID" value="KIO18943.1"/>
    <property type="molecule type" value="Genomic_DNA"/>
</dbReference>
<dbReference type="Proteomes" id="UP000054248">
    <property type="component" value="Unassembled WGS sequence"/>
</dbReference>
<dbReference type="FunFam" id="4.10.1030.10:FF:000002">
    <property type="entry name" value="cullin homolog 1"/>
    <property type="match status" value="1"/>
</dbReference>
<evidence type="ECO:0000256" key="1">
    <source>
        <dbReference type="ARBA" id="ARBA00004906"/>
    </source>
</evidence>
<keyword evidence="2" id="KW-0833">Ubl conjugation pathway</keyword>
<evidence type="ECO:0000259" key="5">
    <source>
        <dbReference type="PROSITE" id="PS50069"/>
    </source>
</evidence>
<evidence type="ECO:0000256" key="2">
    <source>
        <dbReference type="ARBA" id="ARBA00022786"/>
    </source>
</evidence>
<dbReference type="PANTHER" id="PTHR11932">
    <property type="entry name" value="CULLIN"/>
    <property type="match status" value="1"/>
</dbReference>
<comment type="pathway">
    <text evidence="1">Protein modification; protein ubiquitination.</text>
</comment>
<reference evidence="6 7" key="1">
    <citation type="submission" date="2014-04" db="EMBL/GenBank/DDBJ databases">
        <authorList>
            <consortium name="DOE Joint Genome Institute"/>
            <person name="Kuo A."/>
            <person name="Girlanda M."/>
            <person name="Perotto S."/>
            <person name="Kohler A."/>
            <person name="Nagy L.G."/>
            <person name="Floudas D."/>
            <person name="Copeland A."/>
            <person name="Barry K.W."/>
            <person name="Cichocki N."/>
            <person name="Veneault-Fourrey C."/>
            <person name="LaButti K."/>
            <person name="Lindquist E.A."/>
            <person name="Lipzen A."/>
            <person name="Lundell T."/>
            <person name="Morin E."/>
            <person name="Murat C."/>
            <person name="Sun H."/>
            <person name="Tunlid A."/>
            <person name="Henrissat B."/>
            <person name="Grigoriev I.V."/>
            <person name="Hibbett D.S."/>
            <person name="Martin F."/>
            <person name="Nordberg H.P."/>
            <person name="Cantor M.N."/>
            <person name="Hua S.X."/>
        </authorList>
    </citation>
    <scope>NUCLEOTIDE SEQUENCE [LARGE SCALE GENOMIC DNA]</scope>
    <source>
        <strain evidence="6 7">MUT 4182</strain>
    </source>
</reference>
<dbReference type="Gene3D" id="1.20.1310.10">
    <property type="entry name" value="Cullin Repeats"/>
    <property type="match status" value="1"/>
</dbReference>